<dbReference type="OrthoDB" id="266253at2"/>
<dbReference type="AlphaFoldDB" id="M1YY55"/>
<dbReference type="EMBL" id="CAQJ01000032">
    <property type="protein sequence ID" value="CCQ90437.1"/>
    <property type="molecule type" value="Genomic_DNA"/>
</dbReference>
<name>M1YY55_NITG3</name>
<feature type="region of interest" description="Disordered" evidence="1">
    <location>
        <begin position="890"/>
        <end position="915"/>
    </location>
</feature>
<evidence type="ECO:0000256" key="1">
    <source>
        <dbReference type="SAM" id="MobiDB-lite"/>
    </source>
</evidence>
<organism evidence="2 3">
    <name type="scientific">Nitrospina gracilis (strain 3/211)</name>
    <dbReference type="NCBI Taxonomy" id="1266370"/>
    <lineage>
        <taxon>Bacteria</taxon>
        <taxon>Pseudomonadati</taxon>
        <taxon>Nitrospinota/Tectimicrobiota group</taxon>
        <taxon>Nitrospinota</taxon>
        <taxon>Nitrospinia</taxon>
        <taxon>Nitrospinales</taxon>
        <taxon>Nitrospinaceae</taxon>
        <taxon>Nitrospina</taxon>
    </lineage>
</organism>
<evidence type="ECO:0000313" key="2">
    <source>
        <dbReference type="EMBL" id="CCQ90437.1"/>
    </source>
</evidence>
<dbReference type="RefSeq" id="WP_005007913.1">
    <property type="nucleotide sequence ID" value="NZ_HG422173.1"/>
</dbReference>
<gene>
    <name evidence="2" type="ORF">NITGR_290036</name>
</gene>
<evidence type="ECO:0000313" key="3">
    <source>
        <dbReference type="Proteomes" id="UP000011704"/>
    </source>
</evidence>
<protein>
    <submittedName>
        <fullName evidence="2">Uncharacterized protein</fullName>
    </submittedName>
</protein>
<keyword evidence="3" id="KW-1185">Reference proteome</keyword>
<sequence length="1119" mass="125151">MSERHDLTRWNRAGLSRFRYVDGNAITFLETLREQLWQRFRDPAGEKDQWPDLNRQTIPQEGQENEYRWDLLPRRQPIPENESSVDRQERTIRQYREQRPDYGWEVTRALARSVHVLTEHIDAYANEGYLQTATQWENVRRLVNLLNYHPAPPASAQTTLVLLAKEGKNGVVPAGFQVKNLPTETNPMVIFENAEALEIDSVLNAMKLKDWDVSIDTFRDLGTTGVARLSDRRADAVQGMGPAYYDELKQRAYPPAEFPEPDPNNEQYPLTLERLAQMEVDNDEIRFRELITKARMLTQFELDTEMWSALLTRTLLDLVNAKESDLAELSGQSKYAVAILQEELRRVQIALDEPVFAALTLSELGGAGLAAAEPVAVWIADKTQNVEAGQWALIVSNTQPFYAAVVRVDSIDETTRAVELQPVAHQKDWRDWVIAETVLHIRPKFRRAAWLNGPGVLRLGSGHGLSVDDVVAWEAGGEWRFARVLDADAQSVRLSGDLFPVEGEEVYHAVSIQRDGELRFPVGHRIALYIDTNKIYRPLQHILDTFNKSWADMLVESEEGDQYYELIFSWIDELFVVMDSASPAGTVQNVSAGEFVFNGNGEGFEIGDWLIGEYEGSGGGPRFYPVQVLQKEDAAGHFTLRLTPAHHSGLTFPAQAPLRAVRGPFRGVILPTGYGPNPNPVSGATIRLDARTADSFPELLIKGRRVMLKMERDENQSPVVHAATILKVDPVLYELTLDPPVDGASGFTVGRTEVHGNVGVWSHGETKPERVLGSGNATVTHQQFELKVTDVTFVPDATHPFGVRADVEVKVGNQSWQQQATLTASHPEDPHYSVRTTEDGHLLIGFGDGIKGRRLPTGTNNVRVRFRQGTGSNGNQAAGSVVKPVKPHPALKQVQQPQAASGGNERESIESLRSNAPSSVLTLERAVSETDFSHLAMRHSSVWQARAWFRTTGYRRQETVEVVVVPANGIRSPQVERDIAEFIKSHTLPGVRIELRHFEPVLFPLTVTLRVKTDQFDKDQVMKSVRNALEQALTLKQRRLGEPLYRSAVFQIVEAVEGVENSTVEMGEPVYAEDATSTVRQVARAADGSIRVIRPALNQVLHMEGTSTLLTLRVEDYLA</sequence>
<dbReference type="HOGENOM" id="CLU_280579_0_0_0"/>
<dbReference type="STRING" id="1266370.NITGR_290036"/>
<dbReference type="Proteomes" id="UP000011704">
    <property type="component" value="Unassembled WGS sequence"/>
</dbReference>
<accession>M1YY55</accession>
<dbReference type="InParanoid" id="M1YY55"/>
<proteinExistence type="predicted"/>
<comment type="caution">
    <text evidence="2">The sequence shown here is derived from an EMBL/GenBank/DDBJ whole genome shotgun (WGS) entry which is preliminary data.</text>
</comment>
<reference evidence="2 3" key="1">
    <citation type="journal article" date="2013" name="Front. Microbiol.">
        <title>The genome of Nitrospina gracilis illuminates the metabolism and evolution of the major marine nitrite oxidizer.</title>
        <authorList>
            <person name="Luecker S."/>
            <person name="Nowka B."/>
            <person name="Rattei T."/>
            <person name="Spieck E."/>
            <person name="and Daims H."/>
        </authorList>
    </citation>
    <scope>NUCLEOTIDE SEQUENCE [LARGE SCALE GENOMIC DNA]</scope>
    <source>
        <strain evidence="2 3">3/211</strain>
    </source>
</reference>